<dbReference type="AlphaFoldDB" id="A0A564Y5W2"/>
<keyword evidence="1" id="KW-0472">Membrane</keyword>
<keyword evidence="3" id="KW-1185">Reference proteome</keyword>
<dbReference type="EMBL" id="CABIJS010000087">
    <property type="protein sequence ID" value="VUZ42168.1"/>
    <property type="molecule type" value="Genomic_DNA"/>
</dbReference>
<evidence type="ECO:0000313" key="3">
    <source>
        <dbReference type="Proteomes" id="UP000321570"/>
    </source>
</evidence>
<organism evidence="2 3">
    <name type="scientific">Hymenolepis diminuta</name>
    <name type="common">Rat tapeworm</name>
    <dbReference type="NCBI Taxonomy" id="6216"/>
    <lineage>
        <taxon>Eukaryota</taxon>
        <taxon>Metazoa</taxon>
        <taxon>Spiralia</taxon>
        <taxon>Lophotrochozoa</taxon>
        <taxon>Platyhelminthes</taxon>
        <taxon>Cestoda</taxon>
        <taxon>Eucestoda</taxon>
        <taxon>Cyclophyllidea</taxon>
        <taxon>Hymenolepididae</taxon>
        <taxon>Hymenolepis</taxon>
    </lineage>
</organism>
<keyword evidence="1" id="KW-1133">Transmembrane helix</keyword>
<feature type="transmembrane region" description="Helical" evidence="1">
    <location>
        <begin position="12"/>
        <end position="38"/>
    </location>
</feature>
<protein>
    <submittedName>
        <fullName evidence="2">Uncharacterized protein</fullName>
    </submittedName>
</protein>
<accession>A0A564Y5W2</accession>
<sequence>MVLAHFTIDFIRAAFSLSTAVIGTLCIAWPLHIVLHTLTFNDDFPVGTLPVADGTRELIYLPHFCCILIINIEIEATRDGRQTSKSGCSVNSNCRFASEDRWKCFM</sequence>
<reference evidence="2 3" key="1">
    <citation type="submission" date="2019-07" db="EMBL/GenBank/DDBJ databases">
        <authorList>
            <person name="Jastrzebski P J."/>
            <person name="Paukszto L."/>
            <person name="Jastrzebski P J."/>
        </authorList>
    </citation>
    <scope>NUCLEOTIDE SEQUENCE [LARGE SCALE GENOMIC DNA]</scope>
    <source>
        <strain evidence="2 3">WMS-il1</strain>
    </source>
</reference>
<gene>
    <name evidence="2" type="ORF">WMSIL1_LOCUS2860</name>
</gene>
<name>A0A564Y5W2_HYMDI</name>
<evidence type="ECO:0000313" key="2">
    <source>
        <dbReference type="EMBL" id="VUZ42168.1"/>
    </source>
</evidence>
<evidence type="ECO:0000256" key="1">
    <source>
        <dbReference type="SAM" id="Phobius"/>
    </source>
</evidence>
<keyword evidence="1" id="KW-0812">Transmembrane</keyword>
<proteinExistence type="predicted"/>
<feature type="non-terminal residue" evidence="2">
    <location>
        <position position="106"/>
    </location>
</feature>
<dbReference type="Proteomes" id="UP000321570">
    <property type="component" value="Unassembled WGS sequence"/>
</dbReference>